<evidence type="ECO:0000256" key="1">
    <source>
        <dbReference type="SAM" id="Coils"/>
    </source>
</evidence>
<dbReference type="EMBL" id="BEYU01000121">
    <property type="protein sequence ID" value="GBG32391.1"/>
    <property type="molecule type" value="Genomic_DNA"/>
</dbReference>
<feature type="coiled-coil region" evidence="1">
    <location>
        <begin position="455"/>
        <end position="482"/>
    </location>
</feature>
<evidence type="ECO:0000313" key="3">
    <source>
        <dbReference type="Proteomes" id="UP000241890"/>
    </source>
</evidence>
<evidence type="ECO:0000313" key="2">
    <source>
        <dbReference type="EMBL" id="GBG32391.1"/>
    </source>
</evidence>
<comment type="caution">
    <text evidence="2">The sequence shown here is derived from an EMBL/GenBank/DDBJ whole genome shotgun (WGS) entry which is preliminary data.</text>
</comment>
<proteinExistence type="predicted"/>
<keyword evidence="1" id="KW-0175">Coiled coil</keyword>
<keyword evidence="3" id="KW-1185">Reference proteome</keyword>
<sequence length="676" mass="75709">MDTVESSTVGKSISSDAKIFRRSKDVEVDASVIVTPTAILLGGGSSSLDMLGDLVENSYGLSQLFRFRALSLSDFTKRFPALERLECAEADLRAMRSRRNALNQSILERCGSLQFAHKDVAHEISGLRTVLRKVAQHLGFEHNAALEDTFDYVEEQCKHSMIAARRSAEADHTFDFIARGVGGTKYIPLGRSLASVTDVLFPPQTIERLRRRNDQASGGHSGPDNCPICLEENRVEVRVVVARVGKNAEQKERLWKVSRLRQYLEEVEDIGKVIQLVQCPNLFIGCEKRHLDSCVFTPVLTFLETADGVLERIRDCNGRARRALHHARMVISVEDQHGGSEETNPSNSSITLPRNMQFADFTQHLKKLETVPELKAFLQACEDQATLSFDNFFIMKYPNGRTTTFRNRAIVHRHVLVAHAKIVYCTKPTREKALSACWGYLAGCFGDERRDLPDKNSEITNVEELESEMKKLEALTRYASARFSSHLGTGPDDVRKTAVQLCVNILLASPKLHLEAYLATLSRTPLPKRVDKALASQALNLRSALEKVAQHLGLKENADLKAKLDEVERECQVFKESARERAETFLTPKNLFNCDGVDKAYSAKGSSFATLRDKLLDEQAYQRLLGKKSQVLDDGNTTESCSICLEKNRLEVCTVMCQKGHLGCMPCVKQLWTSRS</sequence>
<gene>
    <name evidence="2" type="ORF">FCC1311_086162</name>
</gene>
<dbReference type="Proteomes" id="UP000241890">
    <property type="component" value="Unassembled WGS sequence"/>
</dbReference>
<accession>A0A2R5GVG4</accession>
<organism evidence="2 3">
    <name type="scientific">Hondaea fermentalgiana</name>
    <dbReference type="NCBI Taxonomy" id="2315210"/>
    <lineage>
        <taxon>Eukaryota</taxon>
        <taxon>Sar</taxon>
        <taxon>Stramenopiles</taxon>
        <taxon>Bigyra</taxon>
        <taxon>Labyrinthulomycetes</taxon>
        <taxon>Thraustochytrida</taxon>
        <taxon>Thraustochytriidae</taxon>
        <taxon>Hondaea</taxon>
    </lineage>
</organism>
<dbReference type="AlphaFoldDB" id="A0A2R5GVG4"/>
<name>A0A2R5GVG4_9STRA</name>
<dbReference type="InParanoid" id="A0A2R5GVG4"/>
<protein>
    <submittedName>
        <fullName evidence="2">Uncharacterized protein</fullName>
    </submittedName>
</protein>
<reference evidence="2 3" key="1">
    <citation type="submission" date="2017-12" db="EMBL/GenBank/DDBJ databases">
        <title>Sequencing, de novo assembly and annotation of complete genome of a new Thraustochytrid species, strain FCC1311.</title>
        <authorList>
            <person name="Sedici K."/>
            <person name="Godart F."/>
            <person name="Aiese Cigliano R."/>
            <person name="Sanseverino W."/>
            <person name="Barakat M."/>
            <person name="Ortet P."/>
            <person name="Marechal E."/>
            <person name="Cagnac O."/>
            <person name="Amato A."/>
        </authorList>
    </citation>
    <scope>NUCLEOTIDE SEQUENCE [LARGE SCALE GENOMIC DNA]</scope>
</reference>